<feature type="compositionally biased region" description="Polar residues" evidence="1">
    <location>
        <begin position="378"/>
        <end position="395"/>
    </location>
</feature>
<dbReference type="EMBL" id="JACTNZ010000001">
    <property type="protein sequence ID" value="KAG5566235.1"/>
    <property type="molecule type" value="Genomic_DNA"/>
</dbReference>
<evidence type="ECO:0000256" key="1">
    <source>
        <dbReference type="SAM" id="MobiDB-lite"/>
    </source>
</evidence>
<dbReference type="AlphaFoldDB" id="A0AAV6LNG0"/>
<name>A0AAV6LNG0_9ERIC</name>
<reference evidence="2" key="1">
    <citation type="submission" date="2020-08" db="EMBL/GenBank/DDBJ databases">
        <title>Plant Genome Project.</title>
        <authorList>
            <person name="Zhang R.-G."/>
        </authorList>
    </citation>
    <scope>NUCLEOTIDE SEQUENCE</scope>
    <source>
        <strain evidence="2">WSP0</strain>
        <tissue evidence="2">Leaf</tissue>
    </source>
</reference>
<sequence length="473" mass="52397">MGATAPACRFNHALSLSLSSSMEDDHESGFSAPLSIVSLTPFSPSFSPSPRRLSTHFTKPNRPVRAARQLAWVSLQGRLVGAEEASSATTIGGGLSPGEAVAWELFSPMHRILVVAVVAVAAANSKKNRQIFRLRKSVELRDQVLLSMQQKLDNLCEQVNYFKDQPGTWEDMSFSNNVDFLFNEPITSEKAKSVACGHRLSDQHQARDQMDNSVVRRSSGDDLYKYKSRLSNVVQPDERRMSDMSDWGSSVTSCVDEKLNTLVIGQDIYNLKKECEEKDAAIKELTTYLHSSEAAGSKRIAELEDIVRTKNMRITRLKKDMSVLEQKVRIHINAIDLASTKSKNHVVLPVMAENLLYDMDSTTGSSSSDSEYPPRNRPQASLVKNQDTSAASSDVASRRKENSEQESGCGSLMKQTDRRQKSRPVSPLKEKSMNEDLGPISKPMKLLSAGGDLKTRRRAQTGSNAAASQKRWV</sequence>
<comment type="caution">
    <text evidence="2">The sequence shown here is derived from an EMBL/GenBank/DDBJ whole genome shotgun (WGS) entry which is preliminary data.</text>
</comment>
<dbReference type="PANTHER" id="PTHR35507:SF1">
    <property type="entry name" value="TMF_TATA_BD DOMAIN-CONTAINING PROTEIN"/>
    <property type="match status" value="1"/>
</dbReference>
<accession>A0AAV6LNG0</accession>
<proteinExistence type="predicted"/>
<gene>
    <name evidence="2" type="ORF">RHGRI_001993</name>
</gene>
<keyword evidence="3" id="KW-1185">Reference proteome</keyword>
<protein>
    <submittedName>
        <fullName evidence="2">Uncharacterized protein</fullName>
    </submittedName>
</protein>
<organism evidence="2 3">
    <name type="scientific">Rhododendron griersonianum</name>
    <dbReference type="NCBI Taxonomy" id="479676"/>
    <lineage>
        <taxon>Eukaryota</taxon>
        <taxon>Viridiplantae</taxon>
        <taxon>Streptophyta</taxon>
        <taxon>Embryophyta</taxon>
        <taxon>Tracheophyta</taxon>
        <taxon>Spermatophyta</taxon>
        <taxon>Magnoliopsida</taxon>
        <taxon>eudicotyledons</taxon>
        <taxon>Gunneridae</taxon>
        <taxon>Pentapetalae</taxon>
        <taxon>asterids</taxon>
        <taxon>Ericales</taxon>
        <taxon>Ericaceae</taxon>
        <taxon>Ericoideae</taxon>
        <taxon>Rhodoreae</taxon>
        <taxon>Rhododendron</taxon>
    </lineage>
</organism>
<dbReference type="Proteomes" id="UP000823749">
    <property type="component" value="Chromosome 1"/>
</dbReference>
<evidence type="ECO:0000313" key="3">
    <source>
        <dbReference type="Proteomes" id="UP000823749"/>
    </source>
</evidence>
<dbReference type="PANTHER" id="PTHR35507">
    <property type="entry name" value="OS09G0488600 PROTEIN"/>
    <property type="match status" value="1"/>
</dbReference>
<feature type="compositionally biased region" description="Low complexity" evidence="1">
    <location>
        <begin position="361"/>
        <end position="370"/>
    </location>
</feature>
<feature type="region of interest" description="Disordered" evidence="1">
    <location>
        <begin position="361"/>
        <end position="473"/>
    </location>
</feature>
<evidence type="ECO:0000313" key="2">
    <source>
        <dbReference type="EMBL" id="KAG5566235.1"/>
    </source>
</evidence>